<keyword evidence="3" id="KW-1185">Reference proteome</keyword>
<keyword evidence="1" id="KW-0472">Membrane</keyword>
<dbReference type="PANTHER" id="PTHR33726:SF3">
    <property type="entry name" value="TRANSMEMBRANE PROTEIN"/>
    <property type="match status" value="1"/>
</dbReference>
<sequence length="85" mass="9743">MVEKKASSSSSSFSLFFRRLNMKGSGAGGAWPWKLKSTAGLRWKKRFNLHLWFVDGFLFKIVSIFEAVFLVSTLCFFFLCCGCHF</sequence>
<evidence type="ECO:0000313" key="2">
    <source>
        <dbReference type="EMBL" id="EYU33341.1"/>
    </source>
</evidence>
<dbReference type="PANTHER" id="PTHR33726">
    <property type="entry name" value="TRANSMEMBRANE PROTEIN"/>
    <property type="match status" value="1"/>
</dbReference>
<dbReference type="AlphaFoldDB" id="A0A022QZF1"/>
<dbReference type="EMBL" id="KI630772">
    <property type="protein sequence ID" value="EYU33341.1"/>
    <property type="molecule type" value="Genomic_DNA"/>
</dbReference>
<evidence type="ECO:0000313" key="3">
    <source>
        <dbReference type="Proteomes" id="UP000030748"/>
    </source>
</evidence>
<keyword evidence="1" id="KW-0812">Transmembrane</keyword>
<organism evidence="2 3">
    <name type="scientific">Erythranthe guttata</name>
    <name type="common">Yellow monkey flower</name>
    <name type="synonym">Mimulus guttatus</name>
    <dbReference type="NCBI Taxonomy" id="4155"/>
    <lineage>
        <taxon>Eukaryota</taxon>
        <taxon>Viridiplantae</taxon>
        <taxon>Streptophyta</taxon>
        <taxon>Embryophyta</taxon>
        <taxon>Tracheophyta</taxon>
        <taxon>Spermatophyta</taxon>
        <taxon>Magnoliopsida</taxon>
        <taxon>eudicotyledons</taxon>
        <taxon>Gunneridae</taxon>
        <taxon>Pentapetalae</taxon>
        <taxon>asterids</taxon>
        <taxon>lamiids</taxon>
        <taxon>Lamiales</taxon>
        <taxon>Phrymaceae</taxon>
        <taxon>Erythranthe</taxon>
    </lineage>
</organism>
<protein>
    <submittedName>
        <fullName evidence="2">Uncharacterized protein</fullName>
    </submittedName>
</protein>
<proteinExistence type="predicted"/>
<gene>
    <name evidence="2" type="ORF">MIMGU_mgv1a017267mg</name>
</gene>
<dbReference type="eggNOG" id="ENOG502SCF6">
    <property type="taxonomic scope" value="Eukaryota"/>
</dbReference>
<accession>A0A022QZF1</accession>
<feature type="transmembrane region" description="Helical" evidence="1">
    <location>
        <begin position="51"/>
        <end position="79"/>
    </location>
</feature>
<name>A0A022QZF1_ERYGU</name>
<dbReference type="STRING" id="4155.A0A022QZF1"/>
<keyword evidence="1" id="KW-1133">Transmembrane helix</keyword>
<evidence type="ECO:0000256" key="1">
    <source>
        <dbReference type="SAM" id="Phobius"/>
    </source>
</evidence>
<dbReference type="Proteomes" id="UP000030748">
    <property type="component" value="Unassembled WGS sequence"/>
</dbReference>
<reference evidence="2 3" key="1">
    <citation type="journal article" date="2013" name="Proc. Natl. Acad. Sci. U.S.A.">
        <title>Fine-scale variation in meiotic recombination in Mimulus inferred from population shotgun sequencing.</title>
        <authorList>
            <person name="Hellsten U."/>
            <person name="Wright K.M."/>
            <person name="Jenkins J."/>
            <person name="Shu S."/>
            <person name="Yuan Y."/>
            <person name="Wessler S.R."/>
            <person name="Schmutz J."/>
            <person name="Willis J.H."/>
            <person name="Rokhsar D.S."/>
        </authorList>
    </citation>
    <scope>NUCLEOTIDE SEQUENCE [LARGE SCALE GENOMIC DNA]</scope>
    <source>
        <strain evidence="3">cv. DUN x IM62</strain>
    </source>
</reference>